<dbReference type="EMBL" id="JABANU010000016">
    <property type="protein sequence ID" value="MBI5975399.1"/>
    <property type="molecule type" value="Genomic_DNA"/>
</dbReference>
<protein>
    <recommendedName>
        <fullName evidence="3">PepSY domain-containing protein</fullName>
    </recommendedName>
</protein>
<sequence length="220" mass="24517">MKYKILGLLLSAGIVLAACGNDNDTDNKDADNNQSNNQTEQTDKSNNENSKDKDDQNKDDDTDTDNDTNKNASNNDRTIAVNDVKTEPNDAVKTAKDSFDGDVTSIEYKKDNGEWIYEIDLVNGNDEGEVKVSDADNKVINTDKDTDDDNDNEKTIKYDDAIKYEDAVKKAQDEVSGDLKKWKLGHDDNQFVYEIELLDGTDEKEVKLDAKSGDIISTDN</sequence>
<feature type="region of interest" description="Disordered" evidence="1">
    <location>
        <begin position="21"/>
        <end position="93"/>
    </location>
</feature>
<gene>
    <name evidence="4" type="ORF">HHH54_07250</name>
</gene>
<keyword evidence="2" id="KW-0732">Signal</keyword>
<feature type="signal peptide" evidence="2">
    <location>
        <begin position="1"/>
        <end position="17"/>
    </location>
</feature>
<dbReference type="Proteomes" id="UP000751852">
    <property type="component" value="Unassembled WGS sequence"/>
</dbReference>
<keyword evidence="5" id="KW-1185">Reference proteome</keyword>
<comment type="caution">
    <text evidence="4">The sequence shown here is derived from an EMBL/GenBank/DDBJ whole genome shotgun (WGS) entry which is preliminary data.</text>
</comment>
<feature type="compositionally biased region" description="Acidic residues" evidence="1">
    <location>
        <begin position="57"/>
        <end position="66"/>
    </location>
</feature>
<accession>A0ABS0T9I6</accession>
<dbReference type="Pfam" id="PF03413">
    <property type="entry name" value="PepSY"/>
    <property type="match status" value="2"/>
</dbReference>
<evidence type="ECO:0000256" key="1">
    <source>
        <dbReference type="SAM" id="MobiDB-lite"/>
    </source>
</evidence>
<proteinExistence type="predicted"/>
<feature type="compositionally biased region" description="Basic and acidic residues" evidence="1">
    <location>
        <begin position="84"/>
        <end position="93"/>
    </location>
</feature>
<evidence type="ECO:0000259" key="3">
    <source>
        <dbReference type="Pfam" id="PF03413"/>
    </source>
</evidence>
<feature type="compositionally biased region" description="Basic and acidic residues" evidence="1">
    <location>
        <begin position="41"/>
        <end position="56"/>
    </location>
</feature>
<evidence type="ECO:0000313" key="4">
    <source>
        <dbReference type="EMBL" id="MBI5975399.1"/>
    </source>
</evidence>
<reference evidence="4 5" key="1">
    <citation type="submission" date="2020-04" db="EMBL/GenBank/DDBJ databases">
        <title>Staphylococcus species from domestic dog.</title>
        <authorList>
            <person name="Paterson G.K."/>
        </authorList>
    </citation>
    <scope>NUCLEOTIDE SEQUENCE [LARGE SCALE GENOMIC DNA]</scope>
    <source>
        <strain evidence="4 5">H16/1A</strain>
    </source>
</reference>
<evidence type="ECO:0000313" key="5">
    <source>
        <dbReference type="Proteomes" id="UP000751852"/>
    </source>
</evidence>
<dbReference type="PROSITE" id="PS51257">
    <property type="entry name" value="PROKAR_LIPOPROTEIN"/>
    <property type="match status" value="1"/>
</dbReference>
<feature type="domain" description="PepSY" evidence="3">
    <location>
        <begin position="88"/>
        <end position="132"/>
    </location>
</feature>
<name>A0ABS0T9I6_9STAP</name>
<feature type="domain" description="PepSY" evidence="3">
    <location>
        <begin position="162"/>
        <end position="218"/>
    </location>
</feature>
<evidence type="ECO:0000256" key="2">
    <source>
        <dbReference type="SAM" id="SignalP"/>
    </source>
</evidence>
<dbReference type="RefSeq" id="WP_198618177.1">
    <property type="nucleotide sequence ID" value="NZ_JABANU010000016.1"/>
</dbReference>
<organism evidence="4 5">
    <name type="scientific">Staphylococcus canis</name>
    <dbReference type="NCBI Taxonomy" id="2724942"/>
    <lineage>
        <taxon>Bacteria</taxon>
        <taxon>Bacillati</taxon>
        <taxon>Bacillota</taxon>
        <taxon>Bacilli</taxon>
        <taxon>Bacillales</taxon>
        <taxon>Staphylococcaceae</taxon>
        <taxon>Staphylococcus</taxon>
    </lineage>
</organism>
<dbReference type="Gene3D" id="3.10.450.40">
    <property type="match status" value="2"/>
</dbReference>
<dbReference type="InterPro" id="IPR025711">
    <property type="entry name" value="PepSY"/>
</dbReference>
<feature type="chain" id="PRO_5045559774" description="PepSY domain-containing protein" evidence="2">
    <location>
        <begin position="18"/>
        <end position="220"/>
    </location>
</feature>